<feature type="transmembrane region" description="Helical" evidence="11">
    <location>
        <begin position="12"/>
        <end position="29"/>
    </location>
</feature>
<feature type="compositionally biased region" description="Polar residues" evidence="10">
    <location>
        <begin position="507"/>
        <end position="522"/>
    </location>
</feature>
<feature type="region of interest" description="Disordered" evidence="10">
    <location>
        <begin position="419"/>
        <end position="441"/>
    </location>
</feature>
<dbReference type="EMBL" id="BLXT01001882">
    <property type="protein sequence ID" value="GFN88851.1"/>
    <property type="molecule type" value="Genomic_DNA"/>
</dbReference>
<organism evidence="12 13">
    <name type="scientific">Plakobranchus ocellatus</name>
    <dbReference type="NCBI Taxonomy" id="259542"/>
    <lineage>
        <taxon>Eukaryota</taxon>
        <taxon>Metazoa</taxon>
        <taxon>Spiralia</taxon>
        <taxon>Lophotrochozoa</taxon>
        <taxon>Mollusca</taxon>
        <taxon>Gastropoda</taxon>
        <taxon>Heterobranchia</taxon>
        <taxon>Euthyneura</taxon>
        <taxon>Panpulmonata</taxon>
        <taxon>Sacoglossa</taxon>
        <taxon>Placobranchoidea</taxon>
        <taxon>Plakobranchidae</taxon>
        <taxon>Plakobranchus</taxon>
    </lineage>
</organism>
<keyword evidence="3" id="KW-0328">Glycosyltransferase</keyword>
<accession>A0AAV3Z2W9</accession>
<dbReference type="InterPro" id="IPR002659">
    <property type="entry name" value="Glyco_trans_31"/>
</dbReference>
<evidence type="ECO:0000313" key="12">
    <source>
        <dbReference type="EMBL" id="GFN88851.1"/>
    </source>
</evidence>
<keyword evidence="4" id="KW-0808">Transferase</keyword>
<dbReference type="Gene3D" id="3.90.550.50">
    <property type="match status" value="1"/>
</dbReference>
<dbReference type="GO" id="GO:0000139">
    <property type="term" value="C:Golgi membrane"/>
    <property type="evidence" value="ECO:0007669"/>
    <property type="project" value="UniProtKB-SubCell"/>
</dbReference>
<feature type="compositionally biased region" description="Basic and acidic residues" evidence="10">
    <location>
        <begin position="587"/>
        <end position="596"/>
    </location>
</feature>
<dbReference type="AlphaFoldDB" id="A0AAV3Z2W9"/>
<dbReference type="PROSITE" id="PS51257">
    <property type="entry name" value="PROKAR_LIPOPROTEIN"/>
    <property type="match status" value="1"/>
</dbReference>
<evidence type="ECO:0000256" key="1">
    <source>
        <dbReference type="ARBA" id="ARBA00004323"/>
    </source>
</evidence>
<dbReference type="Proteomes" id="UP000735302">
    <property type="component" value="Unassembled WGS sequence"/>
</dbReference>
<evidence type="ECO:0000256" key="8">
    <source>
        <dbReference type="ARBA" id="ARBA00023034"/>
    </source>
</evidence>
<dbReference type="PANTHER" id="PTHR11214:SF364">
    <property type="entry name" value="HEXOSYLTRANSFERASE"/>
    <property type="match status" value="1"/>
</dbReference>
<evidence type="ECO:0000256" key="5">
    <source>
        <dbReference type="ARBA" id="ARBA00022692"/>
    </source>
</evidence>
<evidence type="ECO:0000256" key="11">
    <source>
        <dbReference type="SAM" id="Phobius"/>
    </source>
</evidence>
<protein>
    <submittedName>
        <fullName evidence="12">Beta-1,3-galactosyltransferase 1-like</fullName>
    </submittedName>
</protein>
<evidence type="ECO:0000256" key="9">
    <source>
        <dbReference type="ARBA" id="ARBA00023136"/>
    </source>
</evidence>
<feature type="region of interest" description="Disordered" evidence="10">
    <location>
        <begin position="580"/>
        <end position="632"/>
    </location>
</feature>
<keyword evidence="6" id="KW-0735">Signal-anchor</keyword>
<keyword evidence="5 11" id="KW-0812">Transmembrane</keyword>
<dbReference type="GO" id="GO:0016758">
    <property type="term" value="F:hexosyltransferase activity"/>
    <property type="evidence" value="ECO:0007669"/>
    <property type="project" value="InterPro"/>
</dbReference>
<comment type="caution">
    <text evidence="12">The sequence shown here is derived from an EMBL/GenBank/DDBJ whole genome shotgun (WGS) entry which is preliminary data.</text>
</comment>
<evidence type="ECO:0000256" key="3">
    <source>
        <dbReference type="ARBA" id="ARBA00022676"/>
    </source>
</evidence>
<evidence type="ECO:0000256" key="2">
    <source>
        <dbReference type="ARBA" id="ARBA00008661"/>
    </source>
</evidence>
<keyword evidence="7 11" id="KW-1133">Transmembrane helix</keyword>
<gene>
    <name evidence="12" type="ORF">PoB_001535700</name>
</gene>
<proteinExistence type="inferred from homology"/>
<comment type="subcellular location">
    <subcellularLocation>
        <location evidence="1">Golgi apparatus membrane</location>
        <topology evidence="1">Single-pass type II membrane protein</topology>
    </subcellularLocation>
</comment>
<dbReference type="Pfam" id="PF01762">
    <property type="entry name" value="Galactosyl_T"/>
    <property type="match status" value="1"/>
</dbReference>
<comment type="similarity">
    <text evidence="2">Belongs to the glycosyltransferase 31 family.</text>
</comment>
<feature type="region of interest" description="Disordered" evidence="10">
    <location>
        <begin position="507"/>
        <end position="532"/>
    </location>
</feature>
<evidence type="ECO:0000256" key="7">
    <source>
        <dbReference type="ARBA" id="ARBA00022989"/>
    </source>
</evidence>
<keyword evidence="13" id="KW-1185">Reference proteome</keyword>
<sequence length="632" mass="70396">MFPRPTRVTRWTVLIVAIFGCAAFFYHLTPALIQSSGGRGFEASRFTTARIVRENTTKAVVSNKYKEVYKAYKAVLSEPPRSVNPHDFRYIHNPSDLCRGRLRGHPKAGGDSREQSQGYSFTPGGEKRPVTLLIYVHSAPVNLKKRQAIRQTWAHPTLLRRLDAAVVFLLGRPGAVKEQDLLDLEANEYGDLVQEDYLDAYRNLTYKGVAGLRWVTLFCPSAVFILKTDDDILVDIESLVADLRKRYPGYPPLSSDPAAGKTAPAQSAKLPSRVVLCNLWTRMKVMRDPKSKWFIPASEFAPDFFPPYCSGSAFILSADLAPKLYLTSLDAPFFWVDDYYVTGVLVNKLGVPHTRYNHAYLLNANLAESRLVNDTKQTLIFHIKKLSLFLKVWPLLMKRHMNIPEFRWLAPTTHSTPSSIVGVAPTHGPVKSRDAPGAREADVKKSITRLLTSKTPQHQGSLSKLIVAQSKAEIKNASSFIPNVAGKAKNVAPGVPILRDIAGPQKLSNLTSSQGNKQSPKQANLEPSGKLEAKAPEVKEKIATVIVGKRYKIKNPNGIDMSQEAVQKVYSIPADSKLIGTSWKSRPSKEKVDTSLHNKASKPSDQIESKLHRSMEEEQNKKTRLKAQNLSR</sequence>
<feature type="compositionally biased region" description="Basic and acidic residues" evidence="10">
    <location>
        <begin position="605"/>
        <end position="621"/>
    </location>
</feature>
<dbReference type="PANTHER" id="PTHR11214">
    <property type="entry name" value="BETA-1,3-N-ACETYLGLUCOSAMINYLTRANSFERASE"/>
    <property type="match status" value="1"/>
</dbReference>
<feature type="compositionally biased region" description="Basic and acidic residues" evidence="10">
    <location>
        <begin position="431"/>
        <end position="441"/>
    </location>
</feature>
<evidence type="ECO:0000313" key="13">
    <source>
        <dbReference type="Proteomes" id="UP000735302"/>
    </source>
</evidence>
<dbReference type="GO" id="GO:0006493">
    <property type="term" value="P:protein O-linked glycosylation"/>
    <property type="evidence" value="ECO:0007669"/>
    <property type="project" value="TreeGrafter"/>
</dbReference>
<name>A0AAV3Z2W9_9GAST</name>
<keyword evidence="9 11" id="KW-0472">Membrane</keyword>
<evidence type="ECO:0000256" key="4">
    <source>
        <dbReference type="ARBA" id="ARBA00022679"/>
    </source>
</evidence>
<evidence type="ECO:0000256" key="10">
    <source>
        <dbReference type="SAM" id="MobiDB-lite"/>
    </source>
</evidence>
<keyword evidence="8" id="KW-0333">Golgi apparatus</keyword>
<reference evidence="12 13" key="1">
    <citation type="journal article" date="2021" name="Elife">
        <title>Chloroplast acquisition without the gene transfer in kleptoplastic sea slugs, Plakobranchus ocellatus.</title>
        <authorList>
            <person name="Maeda T."/>
            <person name="Takahashi S."/>
            <person name="Yoshida T."/>
            <person name="Shimamura S."/>
            <person name="Takaki Y."/>
            <person name="Nagai Y."/>
            <person name="Toyoda A."/>
            <person name="Suzuki Y."/>
            <person name="Arimoto A."/>
            <person name="Ishii H."/>
            <person name="Satoh N."/>
            <person name="Nishiyama T."/>
            <person name="Hasebe M."/>
            <person name="Maruyama T."/>
            <person name="Minagawa J."/>
            <person name="Obokata J."/>
            <person name="Shigenobu S."/>
        </authorList>
    </citation>
    <scope>NUCLEOTIDE SEQUENCE [LARGE SCALE GENOMIC DNA]</scope>
</reference>
<feature type="region of interest" description="Disordered" evidence="10">
    <location>
        <begin position="102"/>
        <end position="123"/>
    </location>
</feature>
<evidence type="ECO:0000256" key="6">
    <source>
        <dbReference type="ARBA" id="ARBA00022968"/>
    </source>
</evidence>